<evidence type="ECO:0000256" key="6">
    <source>
        <dbReference type="ARBA" id="ARBA00023274"/>
    </source>
</evidence>
<accession>A0AAD9NB72</accession>
<name>A0AAD9NB72_9ANNE</name>
<protein>
    <recommendedName>
        <fullName evidence="7">Large ribosomal subunit protein mL51</fullName>
    </recommendedName>
    <alternativeName>
        <fullName evidence="8">39S ribosomal protein L51, mitochondrial</fullName>
    </alternativeName>
</protein>
<comment type="similarity">
    <text evidence="2">Belongs to the mitochondrion-specific ribosomal protein mL51 family.</text>
</comment>
<keyword evidence="4" id="KW-0689">Ribosomal protein</keyword>
<dbReference type="AlphaFoldDB" id="A0AAD9NB72"/>
<evidence type="ECO:0000256" key="4">
    <source>
        <dbReference type="ARBA" id="ARBA00022980"/>
    </source>
</evidence>
<dbReference type="PANTHER" id="PTHR13409:SF0">
    <property type="entry name" value="LARGE RIBOSOMAL SUBUNIT PROTEIN ML51"/>
    <property type="match status" value="1"/>
</dbReference>
<evidence type="ECO:0000313" key="10">
    <source>
        <dbReference type="Proteomes" id="UP001208570"/>
    </source>
</evidence>
<evidence type="ECO:0000256" key="8">
    <source>
        <dbReference type="ARBA" id="ARBA00035419"/>
    </source>
</evidence>
<keyword evidence="3" id="KW-0809">Transit peptide</keyword>
<keyword evidence="10" id="KW-1185">Reference proteome</keyword>
<evidence type="ECO:0000313" key="9">
    <source>
        <dbReference type="EMBL" id="KAK2161771.1"/>
    </source>
</evidence>
<dbReference type="InterPro" id="IPR019373">
    <property type="entry name" value="Ribosomal_mL51"/>
</dbReference>
<dbReference type="EMBL" id="JAODUP010000110">
    <property type="protein sequence ID" value="KAK2161771.1"/>
    <property type="molecule type" value="Genomic_DNA"/>
</dbReference>
<dbReference type="Pfam" id="PF10244">
    <property type="entry name" value="MRP-L51"/>
    <property type="match status" value="1"/>
</dbReference>
<comment type="subcellular location">
    <subcellularLocation>
        <location evidence="1">Mitochondrion</location>
    </subcellularLocation>
</comment>
<evidence type="ECO:0000256" key="5">
    <source>
        <dbReference type="ARBA" id="ARBA00023128"/>
    </source>
</evidence>
<evidence type="ECO:0000256" key="2">
    <source>
        <dbReference type="ARBA" id="ARBA00010972"/>
    </source>
</evidence>
<dbReference type="GO" id="GO:0003735">
    <property type="term" value="F:structural constituent of ribosome"/>
    <property type="evidence" value="ECO:0007669"/>
    <property type="project" value="InterPro"/>
</dbReference>
<comment type="caution">
    <text evidence="9">The sequence shown here is derived from an EMBL/GenBank/DDBJ whole genome shotgun (WGS) entry which is preliminary data.</text>
</comment>
<proteinExistence type="inferred from homology"/>
<dbReference type="GO" id="GO:0005762">
    <property type="term" value="C:mitochondrial large ribosomal subunit"/>
    <property type="evidence" value="ECO:0007669"/>
    <property type="project" value="TreeGrafter"/>
</dbReference>
<dbReference type="GO" id="GO:0006412">
    <property type="term" value="P:translation"/>
    <property type="evidence" value="ECO:0007669"/>
    <property type="project" value="TreeGrafter"/>
</dbReference>
<gene>
    <name evidence="9" type="ORF">LSH36_110g05119</name>
</gene>
<reference evidence="9" key="1">
    <citation type="journal article" date="2023" name="Mol. Biol. Evol.">
        <title>Third-Generation Sequencing Reveals the Adaptive Role of the Epigenome in Three Deep-Sea Polychaetes.</title>
        <authorList>
            <person name="Perez M."/>
            <person name="Aroh O."/>
            <person name="Sun Y."/>
            <person name="Lan Y."/>
            <person name="Juniper S.K."/>
            <person name="Young C.R."/>
            <person name="Angers B."/>
            <person name="Qian P.Y."/>
        </authorList>
    </citation>
    <scope>NUCLEOTIDE SEQUENCE</scope>
    <source>
        <strain evidence="9">P08H-3</strain>
    </source>
</reference>
<keyword evidence="6" id="KW-0687">Ribonucleoprotein</keyword>
<dbReference type="Proteomes" id="UP001208570">
    <property type="component" value="Unassembled WGS sequence"/>
</dbReference>
<organism evidence="9 10">
    <name type="scientific">Paralvinella palmiformis</name>
    <dbReference type="NCBI Taxonomy" id="53620"/>
    <lineage>
        <taxon>Eukaryota</taxon>
        <taxon>Metazoa</taxon>
        <taxon>Spiralia</taxon>
        <taxon>Lophotrochozoa</taxon>
        <taxon>Annelida</taxon>
        <taxon>Polychaeta</taxon>
        <taxon>Sedentaria</taxon>
        <taxon>Canalipalpata</taxon>
        <taxon>Terebellida</taxon>
        <taxon>Terebelliformia</taxon>
        <taxon>Alvinellidae</taxon>
        <taxon>Paralvinella</taxon>
    </lineage>
</organism>
<evidence type="ECO:0000256" key="7">
    <source>
        <dbReference type="ARBA" id="ARBA00035182"/>
    </source>
</evidence>
<evidence type="ECO:0000256" key="1">
    <source>
        <dbReference type="ARBA" id="ARBA00004173"/>
    </source>
</evidence>
<dbReference type="PANTHER" id="PTHR13409">
    <property type="entry name" value="MITOCHONDRIAL 39S RIBOSOMAL PROTEIN L51"/>
    <property type="match status" value="1"/>
</dbReference>
<keyword evidence="5" id="KW-0496">Mitochondrion</keyword>
<evidence type="ECO:0000256" key="3">
    <source>
        <dbReference type="ARBA" id="ARBA00022946"/>
    </source>
</evidence>
<sequence length="203" mass="23995">MASVVRSILKSSRSLVASVTSSFPVRTCLPTMSAVHRNYATDPYDPYPIFDTPSPFKKREKYRHGYMTKQHTGGVLPRPEGKLADKPLPIPMWRRHEKDAWVQKKALFGQNDYIDLLGDGMVHPFQLTKGPLWLRSFKGNELQRLVRRKKFQGAFLREYFPTKYHDLKKRIFFLYKRLNKRRRTPYWGSRHASARSRIDRIRN</sequence>